<evidence type="ECO:0000313" key="1">
    <source>
        <dbReference type="EMBL" id="KAF3076299.1"/>
    </source>
</evidence>
<evidence type="ECO:0000313" key="2">
    <source>
        <dbReference type="Proteomes" id="UP000801864"/>
    </source>
</evidence>
<organism evidence="1 2">
    <name type="scientific">Trichoderma lentiforme</name>
    <dbReference type="NCBI Taxonomy" id="1567552"/>
    <lineage>
        <taxon>Eukaryota</taxon>
        <taxon>Fungi</taxon>
        <taxon>Dikarya</taxon>
        <taxon>Ascomycota</taxon>
        <taxon>Pezizomycotina</taxon>
        <taxon>Sordariomycetes</taxon>
        <taxon>Hypocreomycetidae</taxon>
        <taxon>Hypocreales</taxon>
        <taxon>Hypocreaceae</taxon>
        <taxon>Trichoderma</taxon>
    </lineage>
</organism>
<dbReference type="Proteomes" id="UP000801864">
    <property type="component" value="Unassembled WGS sequence"/>
</dbReference>
<gene>
    <name evidence="1" type="ORF">CFAM422_001015</name>
</gene>
<reference evidence="1 2" key="1">
    <citation type="submission" date="2018-06" db="EMBL/GenBank/DDBJ databases">
        <title>Genome analysis of cellulolytic fungus Trichoderma lentiforme CFAM-422.</title>
        <authorList>
            <person name="Steindorff A.S."/>
            <person name="Formighieri E.F."/>
            <person name="Midorikawa G.E.O."/>
            <person name="Tamietti M.S."/>
            <person name="Ramos E.Z."/>
            <person name="Silva A.S."/>
            <person name="Bon E.P.S."/>
            <person name="Mendes T.D."/>
            <person name="Damaso M.C.T."/>
            <person name="Favaro L.C.L."/>
        </authorList>
    </citation>
    <scope>NUCLEOTIDE SEQUENCE [LARGE SCALE GENOMIC DNA]</scope>
    <source>
        <strain evidence="1 2">CFAM-422</strain>
    </source>
</reference>
<comment type="caution">
    <text evidence="1">The sequence shown here is derived from an EMBL/GenBank/DDBJ whole genome shotgun (WGS) entry which is preliminary data.</text>
</comment>
<sequence length="75" mass="8302">MTLSKTVGKRGIILALSDPASYRVNMSCLAKHGEPRRSGRGHSQLGFRSENRRIVIISTPRFLKGHVARLSPALF</sequence>
<keyword evidence="2" id="KW-1185">Reference proteome</keyword>
<protein>
    <submittedName>
        <fullName evidence="1">Uncharacterized protein</fullName>
    </submittedName>
</protein>
<dbReference type="EMBL" id="QLNT01000002">
    <property type="protein sequence ID" value="KAF3076299.1"/>
    <property type="molecule type" value="Genomic_DNA"/>
</dbReference>
<accession>A0A9P4XPS0</accession>
<dbReference type="AlphaFoldDB" id="A0A9P4XPS0"/>
<proteinExistence type="predicted"/>
<name>A0A9P4XPS0_9HYPO</name>